<feature type="non-terminal residue" evidence="1">
    <location>
        <position position="232"/>
    </location>
</feature>
<organism evidence="1 2">
    <name type="scientific">Vararia minispora EC-137</name>
    <dbReference type="NCBI Taxonomy" id="1314806"/>
    <lineage>
        <taxon>Eukaryota</taxon>
        <taxon>Fungi</taxon>
        <taxon>Dikarya</taxon>
        <taxon>Basidiomycota</taxon>
        <taxon>Agaricomycotina</taxon>
        <taxon>Agaricomycetes</taxon>
        <taxon>Russulales</taxon>
        <taxon>Lachnocladiaceae</taxon>
        <taxon>Vararia</taxon>
    </lineage>
</organism>
<gene>
    <name evidence="1" type="ORF">K488DRAFT_18582</name>
</gene>
<dbReference type="EMBL" id="MU273619">
    <property type="protein sequence ID" value="KAI0030485.1"/>
    <property type="molecule type" value="Genomic_DNA"/>
</dbReference>
<protein>
    <submittedName>
        <fullName evidence="1">MutL C terminal dimerization domain-containing protein</fullName>
    </submittedName>
</protein>
<keyword evidence="2" id="KW-1185">Reference proteome</keyword>
<reference evidence="1" key="1">
    <citation type="submission" date="2021-02" db="EMBL/GenBank/DDBJ databases">
        <authorList>
            <consortium name="DOE Joint Genome Institute"/>
            <person name="Ahrendt S."/>
            <person name="Looney B.P."/>
            <person name="Miyauchi S."/>
            <person name="Morin E."/>
            <person name="Drula E."/>
            <person name="Courty P.E."/>
            <person name="Chicoki N."/>
            <person name="Fauchery L."/>
            <person name="Kohler A."/>
            <person name="Kuo A."/>
            <person name="Labutti K."/>
            <person name="Pangilinan J."/>
            <person name="Lipzen A."/>
            <person name="Riley R."/>
            <person name="Andreopoulos W."/>
            <person name="He G."/>
            <person name="Johnson J."/>
            <person name="Barry K.W."/>
            <person name="Grigoriev I.V."/>
            <person name="Nagy L."/>
            <person name="Hibbett D."/>
            <person name="Henrissat B."/>
            <person name="Matheny P.B."/>
            <person name="Labbe J."/>
            <person name="Martin F."/>
        </authorList>
    </citation>
    <scope>NUCLEOTIDE SEQUENCE</scope>
    <source>
        <strain evidence="1">EC-137</strain>
    </source>
</reference>
<reference evidence="1" key="2">
    <citation type="journal article" date="2022" name="New Phytol.">
        <title>Evolutionary transition to the ectomycorrhizal habit in the genomes of a hyperdiverse lineage of mushroom-forming fungi.</title>
        <authorList>
            <person name="Looney B."/>
            <person name="Miyauchi S."/>
            <person name="Morin E."/>
            <person name="Drula E."/>
            <person name="Courty P.E."/>
            <person name="Kohler A."/>
            <person name="Kuo A."/>
            <person name="LaButti K."/>
            <person name="Pangilinan J."/>
            <person name="Lipzen A."/>
            <person name="Riley R."/>
            <person name="Andreopoulos W."/>
            <person name="He G."/>
            <person name="Johnson J."/>
            <person name="Nolan M."/>
            <person name="Tritt A."/>
            <person name="Barry K.W."/>
            <person name="Grigoriev I.V."/>
            <person name="Nagy L.G."/>
            <person name="Hibbett D."/>
            <person name="Henrissat B."/>
            <person name="Matheny P.B."/>
            <person name="Labbe J."/>
            <person name="Martin F.M."/>
        </authorList>
    </citation>
    <scope>NUCLEOTIDE SEQUENCE</scope>
    <source>
        <strain evidence="1">EC-137</strain>
    </source>
</reference>
<sequence length="232" mass="26223">DPTAGFGNADDASAAAQLSRVLRKADFECMDAVGQFNLSFVIARRRSDVPVQDDLFIVDQHAADEKYNFETLQQKTRFASQRLPEWLELSAADELVAIENAEVLKQNGFEIEVHPDGGEGGRRVRLVGWPEHKGTTFEHRDLEELIHLLRDCPAGTMVRCSRVRAMFAMRACRMSIMVGHALSKQNMTAVVRHMASMDQPWHCPHGRPTMRHLVDISGLRRVSRKVDWKAFG</sequence>
<dbReference type="Proteomes" id="UP000814128">
    <property type="component" value="Unassembled WGS sequence"/>
</dbReference>
<proteinExistence type="predicted"/>
<name>A0ACB8QFT8_9AGAM</name>
<comment type="caution">
    <text evidence="1">The sequence shown here is derived from an EMBL/GenBank/DDBJ whole genome shotgun (WGS) entry which is preliminary data.</text>
</comment>
<feature type="non-terminal residue" evidence="1">
    <location>
        <position position="1"/>
    </location>
</feature>
<accession>A0ACB8QFT8</accession>
<evidence type="ECO:0000313" key="1">
    <source>
        <dbReference type="EMBL" id="KAI0030485.1"/>
    </source>
</evidence>
<evidence type="ECO:0000313" key="2">
    <source>
        <dbReference type="Proteomes" id="UP000814128"/>
    </source>
</evidence>